<feature type="compositionally biased region" description="Polar residues" evidence="1">
    <location>
        <begin position="142"/>
        <end position="160"/>
    </location>
</feature>
<dbReference type="Proteomes" id="UP001150538">
    <property type="component" value="Unassembled WGS sequence"/>
</dbReference>
<evidence type="ECO:0000313" key="2">
    <source>
        <dbReference type="EMBL" id="KAJ1915009.1"/>
    </source>
</evidence>
<evidence type="ECO:0000313" key="3">
    <source>
        <dbReference type="Proteomes" id="UP001150538"/>
    </source>
</evidence>
<feature type="region of interest" description="Disordered" evidence="1">
    <location>
        <begin position="141"/>
        <end position="215"/>
    </location>
</feature>
<organism evidence="2 3">
    <name type="scientific">Mycoemilia scoparia</name>
    <dbReference type="NCBI Taxonomy" id="417184"/>
    <lineage>
        <taxon>Eukaryota</taxon>
        <taxon>Fungi</taxon>
        <taxon>Fungi incertae sedis</taxon>
        <taxon>Zoopagomycota</taxon>
        <taxon>Kickxellomycotina</taxon>
        <taxon>Kickxellomycetes</taxon>
        <taxon>Kickxellales</taxon>
        <taxon>Kickxellaceae</taxon>
        <taxon>Mycoemilia</taxon>
    </lineage>
</organism>
<evidence type="ECO:0000256" key="1">
    <source>
        <dbReference type="SAM" id="MobiDB-lite"/>
    </source>
</evidence>
<dbReference type="AlphaFoldDB" id="A0A9W8DMQ0"/>
<feature type="compositionally biased region" description="Low complexity" evidence="1">
    <location>
        <begin position="8"/>
        <end position="22"/>
    </location>
</feature>
<accession>A0A9W8DMQ0</accession>
<protein>
    <submittedName>
        <fullName evidence="2">Uncharacterized protein</fullName>
    </submittedName>
</protein>
<keyword evidence="3" id="KW-1185">Reference proteome</keyword>
<name>A0A9W8DMQ0_9FUNG</name>
<comment type="caution">
    <text evidence="2">The sequence shown here is derived from an EMBL/GenBank/DDBJ whole genome shotgun (WGS) entry which is preliminary data.</text>
</comment>
<reference evidence="2" key="1">
    <citation type="submission" date="2022-07" db="EMBL/GenBank/DDBJ databases">
        <title>Phylogenomic reconstructions and comparative analyses of Kickxellomycotina fungi.</title>
        <authorList>
            <person name="Reynolds N.K."/>
            <person name="Stajich J.E."/>
            <person name="Barry K."/>
            <person name="Grigoriev I.V."/>
            <person name="Crous P."/>
            <person name="Smith M.E."/>
        </authorList>
    </citation>
    <scope>NUCLEOTIDE SEQUENCE</scope>
    <source>
        <strain evidence="2">NBRC 100468</strain>
    </source>
</reference>
<sequence>MPTSSMDNNATSKASTTASSSRSGGGTNTASKRHSGHNFNAPTTPTTPRNDKDKGKKKSKKAKETTIHLNFNTAPPNAQLQQQPQTSGTFPVFNHPYYTRQMHQIETCPCLQCGAIRGQHYHNAMAVNSVAANNQYPPKSPLSANGYSSHGAGNSGYSKSRVSETPTSPRGPTSTTTSSASKKSKKSESNKSPQKESNPQPENKDGEDKKKPGFIKETINDLPRRFWEIGTASVFGSIAMSIYERARLFGK</sequence>
<proteinExistence type="predicted"/>
<dbReference type="EMBL" id="JANBPU010000167">
    <property type="protein sequence ID" value="KAJ1915009.1"/>
    <property type="molecule type" value="Genomic_DNA"/>
</dbReference>
<feature type="compositionally biased region" description="Basic and acidic residues" evidence="1">
    <location>
        <begin position="202"/>
        <end position="211"/>
    </location>
</feature>
<feature type="compositionally biased region" description="Low complexity" evidence="1">
    <location>
        <begin position="163"/>
        <end position="181"/>
    </location>
</feature>
<feature type="region of interest" description="Disordered" evidence="1">
    <location>
        <begin position="1"/>
        <end position="63"/>
    </location>
</feature>
<gene>
    <name evidence="2" type="ORF">H4219_004531</name>
</gene>
<feature type="compositionally biased region" description="Polar residues" evidence="1">
    <location>
        <begin position="37"/>
        <end position="48"/>
    </location>
</feature>